<dbReference type="InterPro" id="IPR033897">
    <property type="entry name" value="SRF-like_MADS-box"/>
</dbReference>
<dbReference type="PANTHER" id="PTHR11945">
    <property type="entry name" value="MADS BOX PROTEIN"/>
    <property type="match status" value="1"/>
</dbReference>
<keyword evidence="8" id="KW-1185">Reference proteome</keyword>
<dbReference type="Pfam" id="PF00319">
    <property type="entry name" value="SRF-TF"/>
    <property type="match status" value="1"/>
</dbReference>
<evidence type="ECO:0000313" key="7">
    <source>
        <dbReference type="EMBL" id="CAA7029621.1"/>
    </source>
</evidence>
<organism evidence="7 8">
    <name type="scientific">Microthlaspi erraticum</name>
    <dbReference type="NCBI Taxonomy" id="1685480"/>
    <lineage>
        <taxon>Eukaryota</taxon>
        <taxon>Viridiplantae</taxon>
        <taxon>Streptophyta</taxon>
        <taxon>Embryophyta</taxon>
        <taxon>Tracheophyta</taxon>
        <taxon>Spermatophyta</taxon>
        <taxon>Magnoliopsida</taxon>
        <taxon>eudicotyledons</taxon>
        <taxon>Gunneridae</taxon>
        <taxon>Pentapetalae</taxon>
        <taxon>rosids</taxon>
        <taxon>malvids</taxon>
        <taxon>Brassicales</taxon>
        <taxon>Brassicaceae</taxon>
        <taxon>Coluteocarpeae</taxon>
        <taxon>Microthlaspi</taxon>
    </lineage>
</organism>
<dbReference type="Gene3D" id="3.40.1810.10">
    <property type="entry name" value="Transcription factor, MADS-box"/>
    <property type="match status" value="1"/>
</dbReference>
<evidence type="ECO:0000256" key="2">
    <source>
        <dbReference type="ARBA" id="ARBA00023015"/>
    </source>
</evidence>
<keyword evidence="3" id="KW-0238">DNA-binding</keyword>
<dbReference type="GO" id="GO:0045944">
    <property type="term" value="P:positive regulation of transcription by RNA polymerase II"/>
    <property type="evidence" value="ECO:0007669"/>
    <property type="project" value="InterPro"/>
</dbReference>
<dbReference type="AlphaFoldDB" id="A0A6D2INY3"/>
<keyword evidence="2" id="KW-0805">Transcription regulation</keyword>
<dbReference type="GO" id="GO:0005634">
    <property type="term" value="C:nucleus"/>
    <property type="evidence" value="ECO:0007669"/>
    <property type="project" value="UniProtKB-SubCell"/>
</dbReference>
<name>A0A6D2INY3_9BRAS</name>
<dbReference type="PROSITE" id="PS50066">
    <property type="entry name" value="MADS_BOX_2"/>
    <property type="match status" value="1"/>
</dbReference>
<dbReference type="PRINTS" id="PR00404">
    <property type="entry name" value="MADSDOMAIN"/>
</dbReference>
<dbReference type="CDD" id="cd00266">
    <property type="entry name" value="MADS_SRF_like"/>
    <property type="match status" value="1"/>
</dbReference>
<dbReference type="GO" id="GO:0000981">
    <property type="term" value="F:DNA-binding transcription factor activity, RNA polymerase II-specific"/>
    <property type="evidence" value="ECO:0007669"/>
    <property type="project" value="InterPro"/>
</dbReference>
<comment type="subcellular location">
    <subcellularLocation>
        <location evidence="1">Nucleus</location>
    </subcellularLocation>
</comment>
<dbReference type="GO" id="GO:0000978">
    <property type="term" value="F:RNA polymerase II cis-regulatory region sequence-specific DNA binding"/>
    <property type="evidence" value="ECO:0007669"/>
    <property type="project" value="TreeGrafter"/>
</dbReference>
<keyword evidence="4" id="KW-0804">Transcription</keyword>
<evidence type="ECO:0000256" key="1">
    <source>
        <dbReference type="ARBA" id="ARBA00004123"/>
    </source>
</evidence>
<dbReference type="OrthoDB" id="1112146at2759"/>
<dbReference type="InterPro" id="IPR036879">
    <property type="entry name" value="TF_MADSbox_sf"/>
</dbReference>
<evidence type="ECO:0000259" key="6">
    <source>
        <dbReference type="PROSITE" id="PS50066"/>
    </source>
</evidence>
<proteinExistence type="predicted"/>
<accession>A0A6D2INY3</accession>
<dbReference type="GO" id="GO:0046983">
    <property type="term" value="F:protein dimerization activity"/>
    <property type="evidence" value="ECO:0007669"/>
    <property type="project" value="InterPro"/>
</dbReference>
<evidence type="ECO:0000313" key="8">
    <source>
        <dbReference type="Proteomes" id="UP000467841"/>
    </source>
</evidence>
<evidence type="ECO:0000256" key="4">
    <source>
        <dbReference type="ARBA" id="ARBA00023163"/>
    </source>
</evidence>
<evidence type="ECO:0000256" key="3">
    <source>
        <dbReference type="ARBA" id="ARBA00023125"/>
    </source>
</evidence>
<feature type="domain" description="MADS-box" evidence="6">
    <location>
        <begin position="3"/>
        <end position="40"/>
    </location>
</feature>
<reference evidence="7" key="1">
    <citation type="submission" date="2020-01" db="EMBL/GenBank/DDBJ databases">
        <authorList>
            <person name="Mishra B."/>
        </authorList>
    </citation>
    <scope>NUCLEOTIDE SEQUENCE [LARGE SCALE GENOMIC DNA]</scope>
</reference>
<dbReference type="EMBL" id="CACVBM020001085">
    <property type="protein sequence ID" value="CAA7029621.1"/>
    <property type="molecule type" value="Genomic_DNA"/>
</dbReference>
<dbReference type="InterPro" id="IPR002100">
    <property type="entry name" value="TF_MADSbox"/>
</dbReference>
<dbReference type="PANTHER" id="PTHR11945:SF229">
    <property type="entry name" value="AGAMOUS-LIKE 55-RELATED"/>
    <property type="match status" value="1"/>
</dbReference>
<dbReference type="SMART" id="SM00432">
    <property type="entry name" value="MADS"/>
    <property type="match status" value="1"/>
</dbReference>
<comment type="caution">
    <text evidence="7">The sequence shown here is derived from an EMBL/GenBank/DDBJ whole genome shotgun (WGS) entry which is preliminary data.</text>
</comment>
<keyword evidence="5" id="KW-0539">Nucleus</keyword>
<sequence>MGGLKRKIEIENLEENAKKSVAFTKRRKGLFSKAFELCRLSPGTQIAILATPVSSNSHASFYTFGHSSVDDVVSSFLNDHPPLSRTNQEKDLGLGFWWEDEGFDRLENVDELKEAADAVTRMLINVRLRLDAVKVDPRDKGKGIQQQEEDLQVRNTNEETTTRQIPSFEATTAFGSKSLLENEEDVLPIDDILTDVKNDTF</sequence>
<evidence type="ECO:0000256" key="5">
    <source>
        <dbReference type="ARBA" id="ARBA00023242"/>
    </source>
</evidence>
<gene>
    <name evidence="7" type="ORF">MERR_LOCUS16856</name>
</gene>
<protein>
    <recommendedName>
        <fullName evidence="6">MADS-box domain-containing protein</fullName>
    </recommendedName>
</protein>
<dbReference type="Proteomes" id="UP000467841">
    <property type="component" value="Unassembled WGS sequence"/>
</dbReference>
<dbReference type="SUPFAM" id="SSF55455">
    <property type="entry name" value="SRF-like"/>
    <property type="match status" value="1"/>
</dbReference>